<dbReference type="AlphaFoldDB" id="A0A1W1I0V5"/>
<proteinExistence type="predicted"/>
<feature type="chain" id="PRO_5013207071" description="DUF2780 domain-containing protein" evidence="1">
    <location>
        <begin position="23"/>
        <end position="143"/>
    </location>
</feature>
<keyword evidence="1" id="KW-0732">Signal</keyword>
<protein>
    <recommendedName>
        <fullName evidence="4">DUF2780 domain-containing protein</fullName>
    </recommendedName>
</protein>
<dbReference type="OrthoDB" id="6334940at2"/>
<evidence type="ECO:0000256" key="1">
    <source>
        <dbReference type="SAM" id="SignalP"/>
    </source>
</evidence>
<feature type="signal peptide" evidence="1">
    <location>
        <begin position="1"/>
        <end position="22"/>
    </location>
</feature>
<accession>A0A1W1I0V5</accession>
<dbReference type="Proteomes" id="UP000192042">
    <property type="component" value="Chromosome I"/>
</dbReference>
<organism evidence="2 3">
    <name type="scientific">Nitrospira japonica</name>
    <dbReference type="NCBI Taxonomy" id="1325564"/>
    <lineage>
        <taxon>Bacteria</taxon>
        <taxon>Pseudomonadati</taxon>
        <taxon>Nitrospirota</taxon>
        <taxon>Nitrospiria</taxon>
        <taxon>Nitrospirales</taxon>
        <taxon>Nitrospiraceae</taxon>
        <taxon>Nitrospira</taxon>
    </lineage>
</organism>
<evidence type="ECO:0008006" key="4">
    <source>
        <dbReference type="Google" id="ProtNLM"/>
    </source>
</evidence>
<dbReference type="RefSeq" id="WP_080885273.1">
    <property type="nucleotide sequence ID" value="NZ_LT828648.1"/>
</dbReference>
<dbReference type="EMBL" id="LT828648">
    <property type="protein sequence ID" value="SLM46621.1"/>
    <property type="molecule type" value="Genomic_DNA"/>
</dbReference>
<evidence type="ECO:0000313" key="2">
    <source>
        <dbReference type="EMBL" id="SLM46621.1"/>
    </source>
</evidence>
<dbReference type="Pfam" id="PF11075">
    <property type="entry name" value="DUF2780"/>
    <property type="match status" value="1"/>
</dbReference>
<evidence type="ECO:0000313" key="3">
    <source>
        <dbReference type="Proteomes" id="UP000192042"/>
    </source>
</evidence>
<dbReference type="KEGG" id="nja:NSJP_0449"/>
<dbReference type="InterPro" id="IPR021302">
    <property type="entry name" value="DUF2780_VcgC/VcgE"/>
</dbReference>
<name>A0A1W1I0V5_9BACT</name>
<reference evidence="2 3" key="1">
    <citation type="submission" date="2017-03" db="EMBL/GenBank/DDBJ databases">
        <authorList>
            <person name="Afonso C.L."/>
            <person name="Miller P.J."/>
            <person name="Scott M.A."/>
            <person name="Spackman E."/>
            <person name="Goraichik I."/>
            <person name="Dimitrov K.M."/>
            <person name="Suarez D.L."/>
            <person name="Swayne D.E."/>
        </authorList>
    </citation>
    <scope>NUCLEOTIDE SEQUENCE [LARGE SCALE GENOMIC DNA]</scope>
    <source>
        <strain evidence="2">Genome sequencing of Nitrospira japonica strain NJ11</strain>
    </source>
</reference>
<sequence length="143" mass="14987">MHRSIILTGFLVCAFLSVSGCAGMDTKGMTDPLVKILTSQLDVTANQAKGGLGSTLTMAKEKLPPPDFESLTKYVPGTEGYMKAAKDLGAVTGPISDPTALQAAYSKLGMSWDKVGKFSKVLSDFVGTSGGEQAQSFLTSLMK</sequence>
<dbReference type="PROSITE" id="PS51257">
    <property type="entry name" value="PROKAR_LIPOPROTEIN"/>
    <property type="match status" value="1"/>
</dbReference>
<dbReference type="STRING" id="1325564.NSJP_0449"/>
<keyword evidence="3" id="KW-1185">Reference proteome</keyword>
<gene>
    <name evidence="2" type="ORF">NSJP_0449</name>
</gene>